<evidence type="ECO:0000313" key="3">
    <source>
        <dbReference type="Proteomes" id="UP001397290"/>
    </source>
</evidence>
<evidence type="ECO:0000313" key="2">
    <source>
        <dbReference type="EMBL" id="KAK8140686.1"/>
    </source>
</evidence>
<feature type="region of interest" description="Disordered" evidence="1">
    <location>
        <begin position="83"/>
        <end position="107"/>
    </location>
</feature>
<protein>
    <submittedName>
        <fullName evidence="2">Uncharacterized protein</fullName>
    </submittedName>
</protein>
<proteinExistence type="predicted"/>
<accession>A0AAW0RFE8</accession>
<organism evidence="2 3">
    <name type="scientific">Beauveria asiatica</name>
    <dbReference type="NCBI Taxonomy" id="1069075"/>
    <lineage>
        <taxon>Eukaryota</taxon>
        <taxon>Fungi</taxon>
        <taxon>Dikarya</taxon>
        <taxon>Ascomycota</taxon>
        <taxon>Pezizomycotina</taxon>
        <taxon>Sordariomycetes</taxon>
        <taxon>Hypocreomycetidae</taxon>
        <taxon>Hypocreales</taxon>
        <taxon>Cordycipitaceae</taxon>
        <taxon>Beauveria</taxon>
    </lineage>
</organism>
<reference evidence="2 3" key="1">
    <citation type="submission" date="2020-02" db="EMBL/GenBank/DDBJ databases">
        <title>Comparative genomics of the hypocrealean fungal genus Beauvera.</title>
        <authorList>
            <person name="Showalter D.N."/>
            <person name="Bushley K.E."/>
            <person name="Rehner S.A."/>
        </authorList>
    </citation>
    <scope>NUCLEOTIDE SEQUENCE [LARGE SCALE GENOMIC DNA]</scope>
    <source>
        <strain evidence="2 3">ARSEF4384</strain>
    </source>
</reference>
<name>A0AAW0RFE8_9HYPO</name>
<feature type="non-terminal residue" evidence="2">
    <location>
        <position position="261"/>
    </location>
</feature>
<dbReference type="SUPFAM" id="SSF52540">
    <property type="entry name" value="P-loop containing nucleoside triphosphate hydrolases"/>
    <property type="match status" value="1"/>
</dbReference>
<dbReference type="Proteomes" id="UP001397290">
    <property type="component" value="Unassembled WGS sequence"/>
</dbReference>
<sequence>MKRHRNDYSALIWLNARDEISLSQSFRLSAMRISREHPNLSYMQIAASNKDADASQAVRRWLDEPKNDRWLLIYDNYDHPKVVSDAGEVPNGDGDNRGKPGHLDQQTPQSYDIRQYLPDTASDSGAVIITTRSTSVNIGSMKTLTKLESIDDSLEILESTSGRPNLKEDLSAAELAKLLDGLPLALASAGAYLKGLTTSCSQYIDLYKQEWSDLHQRPQGLLSEDKTLFSTWNVSYEYIKAKDENAAKLLHLWSYFDNNDL</sequence>
<comment type="caution">
    <text evidence="2">The sequence shown here is derived from an EMBL/GenBank/DDBJ whole genome shotgun (WGS) entry which is preliminary data.</text>
</comment>
<dbReference type="InterPro" id="IPR027417">
    <property type="entry name" value="P-loop_NTPase"/>
</dbReference>
<dbReference type="Gene3D" id="3.40.50.300">
    <property type="entry name" value="P-loop containing nucleotide triphosphate hydrolases"/>
    <property type="match status" value="1"/>
</dbReference>
<evidence type="ECO:0000256" key="1">
    <source>
        <dbReference type="SAM" id="MobiDB-lite"/>
    </source>
</evidence>
<dbReference type="PANTHER" id="PTHR35205">
    <property type="entry name" value="NB-ARC AND TPR DOMAIN PROTEIN"/>
    <property type="match status" value="1"/>
</dbReference>
<gene>
    <name evidence="2" type="ORF">G3M48_002699</name>
</gene>
<dbReference type="AlphaFoldDB" id="A0AAW0RFE8"/>
<dbReference type="EMBL" id="JAAHCF010001930">
    <property type="protein sequence ID" value="KAK8140686.1"/>
    <property type="molecule type" value="Genomic_DNA"/>
</dbReference>
<keyword evidence="3" id="KW-1185">Reference proteome</keyword>
<dbReference type="PANTHER" id="PTHR35205:SF1">
    <property type="entry name" value="ZU5 DOMAIN-CONTAINING PROTEIN"/>
    <property type="match status" value="1"/>
</dbReference>